<reference evidence="1" key="1">
    <citation type="submission" date="2007-07" db="EMBL/GenBank/DDBJ databases">
        <title>PCAP assembly of the Caenorhabditis remanei genome.</title>
        <authorList>
            <consortium name="The Caenorhabditis remanei Sequencing Consortium"/>
            <person name="Wilson R.K."/>
        </authorList>
    </citation>
    <scope>NUCLEOTIDE SEQUENCE [LARGE SCALE GENOMIC DNA]</scope>
    <source>
        <strain evidence="1">PB4641</strain>
    </source>
</reference>
<sequence>MVLLRNLIVLLMIVVGMLTVPCPDSCIRNCRRRGESCQINDHDAETCRCYCSTNELAAISLITHTDCPKYSSFQ</sequence>
<protein>
    <submittedName>
        <fullName evidence="1">Uncharacterized protein</fullName>
    </submittedName>
</protein>
<proteinExistence type="predicted"/>
<evidence type="ECO:0000313" key="1">
    <source>
        <dbReference type="EMBL" id="EFP11113.1"/>
    </source>
</evidence>
<dbReference type="EMBL" id="DS268415">
    <property type="protein sequence ID" value="EFP11113.1"/>
    <property type="molecule type" value="Genomic_DNA"/>
</dbReference>
<name>E3LUQ4_CAERE</name>
<keyword evidence="2" id="KW-1185">Reference proteome</keyword>
<organism evidence="2">
    <name type="scientific">Caenorhabditis remanei</name>
    <name type="common">Caenorhabditis vulgaris</name>
    <dbReference type="NCBI Taxonomy" id="31234"/>
    <lineage>
        <taxon>Eukaryota</taxon>
        <taxon>Metazoa</taxon>
        <taxon>Ecdysozoa</taxon>
        <taxon>Nematoda</taxon>
        <taxon>Chromadorea</taxon>
        <taxon>Rhabditida</taxon>
        <taxon>Rhabditina</taxon>
        <taxon>Rhabditomorpha</taxon>
        <taxon>Rhabditoidea</taxon>
        <taxon>Rhabditidae</taxon>
        <taxon>Peloderinae</taxon>
        <taxon>Caenorhabditis</taxon>
    </lineage>
</organism>
<evidence type="ECO:0000313" key="2">
    <source>
        <dbReference type="Proteomes" id="UP000008281"/>
    </source>
</evidence>
<dbReference type="Proteomes" id="UP000008281">
    <property type="component" value="Unassembled WGS sequence"/>
</dbReference>
<dbReference type="AlphaFoldDB" id="E3LUQ4"/>
<dbReference type="HOGENOM" id="CLU_2690207_0_0_1"/>
<gene>
    <name evidence="1" type="ORF">CRE_30868</name>
</gene>
<accession>E3LUQ4</accession>